<dbReference type="InterPro" id="IPR029033">
    <property type="entry name" value="His_PPase_superfam"/>
</dbReference>
<sequence length="201" mass="21724">MRLILMRHGQTLWNAEQRLQGHDDSDLSEHGVQQALNFAPYARALMPVAVVSSDLGRARQTAALIGCATAPSDRRLREIDMGVWTGRTRSELLADHTCEYLAWRAGAYTPIKGEAWSAFRARVAAGLKDWLTWAAGDVLAVVHEGVVRAACHEFLDLPPANAVPVTPGTATILSFASAEASAAKLEGYNIGPFLPDYLAAD</sequence>
<dbReference type="SUPFAM" id="SSF53254">
    <property type="entry name" value="Phosphoglycerate mutase-like"/>
    <property type="match status" value="1"/>
</dbReference>
<keyword evidence="1" id="KW-0324">Glycolysis</keyword>
<dbReference type="GO" id="GO:0016791">
    <property type="term" value="F:phosphatase activity"/>
    <property type="evidence" value="ECO:0007669"/>
    <property type="project" value="TreeGrafter"/>
</dbReference>
<comment type="caution">
    <text evidence="5">The sequence shown here is derived from an EMBL/GenBank/DDBJ whole genome shotgun (WGS) entry which is preliminary data.</text>
</comment>
<dbReference type="Pfam" id="PF00300">
    <property type="entry name" value="His_Phos_1"/>
    <property type="match status" value="1"/>
</dbReference>
<feature type="binding site" evidence="4">
    <location>
        <begin position="7"/>
        <end position="14"/>
    </location>
    <ligand>
        <name>substrate</name>
    </ligand>
</feature>
<dbReference type="InterPro" id="IPR013078">
    <property type="entry name" value="His_Pase_superF_clade-1"/>
</dbReference>
<evidence type="ECO:0000256" key="2">
    <source>
        <dbReference type="ARBA" id="ARBA00023235"/>
    </source>
</evidence>
<feature type="binding site" evidence="4">
    <location>
        <position position="57"/>
    </location>
    <ligand>
        <name>substrate</name>
    </ligand>
</feature>
<evidence type="ECO:0000256" key="3">
    <source>
        <dbReference type="PIRSR" id="PIRSR613078-1"/>
    </source>
</evidence>
<dbReference type="GO" id="GO:0005737">
    <property type="term" value="C:cytoplasm"/>
    <property type="evidence" value="ECO:0007669"/>
    <property type="project" value="TreeGrafter"/>
</dbReference>
<accession>A0A562PC92</accession>
<dbReference type="PANTHER" id="PTHR48100:SF1">
    <property type="entry name" value="HISTIDINE PHOSPHATASE FAMILY PROTEIN-RELATED"/>
    <property type="match status" value="1"/>
</dbReference>
<dbReference type="Gene3D" id="3.40.50.1240">
    <property type="entry name" value="Phosphoglycerate mutase-like"/>
    <property type="match status" value="1"/>
</dbReference>
<organism evidence="5 6">
    <name type="scientific">Mesorhizobium tianshanense</name>
    <dbReference type="NCBI Taxonomy" id="39844"/>
    <lineage>
        <taxon>Bacteria</taxon>
        <taxon>Pseudomonadati</taxon>
        <taxon>Pseudomonadota</taxon>
        <taxon>Alphaproteobacteria</taxon>
        <taxon>Hyphomicrobiales</taxon>
        <taxon>Phyllobacteriaceae</taxon>
        <taxon>Mesorhizobium</taxon>
    </lineage>
</organism>
<dbReference type="SMART" id="SM00855">
    <property type="entry name" value="PGAM"/>
    <property type="match status" value="1"/>
</dbReference>
<dbReference type="RefSeq" id="WP_145714075.1">
    <property type="nucleotide sequence ID" value="NZ_BSPF01000003.1"/>
</dbReference>
<proteinExistence type="predicted"/>
<feature type="active site" description="Proton donor/acceptor" evidence="3">
    <location>
        <position position="78"/>
    </location>
</feature>
<dbReference type="AlphaFoldDB" id="A0A562PC92"/>
<dbReference type="InterPro" id="IPR050275">
    <property type="entry name" value="PGM_Phosphatase"/>
</dbReference>
<dbReference type="PANTHER" id="PTHR48100">
    <property type="entry name" value="BROAD-SPECIFICITY PHOSPHATASE YOR283W-RELATED"/>
    <property type="match status" value="1"/>
</dbReference>
<evidence type="ECO:0000256" key="1">
    <source>
        <dbReference type="ARBA" id="ARBA00023152"/>
    </source>
</evidence>
<dbReference type="EMBL" id="VLKT01000004">
    <property type="protein sequence ID" value="TWI41953.1"/>
    <property type="molecule type" value="Genomic_DNA"/>
</dbReference>
<dbReference type="CDD" id="cd07067">
    <property type="entry name" value="HP_PGM_like"/>
    <property type="match status" value="1"/>
</dbReference>
<dbReference type="InterPro" id="IPR001345">
    <property type="entry name" value="PG/BPGM_mutase_AS"/>
</dbReference>
<dbReference type="Proteomes" id="UP000317122">
    <property type="component" value="Unassembled WGS sequence"/>
</dbReference>
<keyword evidence="6" id="KW-1185">Reference proteome</keyword>
<evidence type="ECO:0000256" key="4">
    <source>
        <dbReference type="PIRSR" id="PIRSR613078-2"/>
    </source>
</evidence>
<keyword evidence="2" id="KW-0413">Isomerase</keyword>
<evidence type="ECO:0000313" key="5">
    <source>
        <dbReference type="EMBL" id="TWI41953.1"/>
    </source>
</evidence>
<dbReference type="OrthoDB" id="9781415at2"/>
<evidence type="ECO:0000313" key="6">
    <source>
        <dbReference type="Proteomes" id="UP000317122"/>
    </source>
</evidence>
<protein>
    <submittedName>
        <fullName evidence="5">Putative phosphoglycerate mutase</fullName>
    </submittedName>
</protein>
<feature type="active site" description="Tele-phosphohistidine intermediate" evidence="3">
    <location>
        <position position="8"/>
    </location>
</feature>
<gene>
    <name evidence="5" type="ORF">IQ26_00877</name>
</gene>
<name>A0A562PC92_9HYPH</name>
<dbReference type="PROSITE" id="PS00175">
    <property type="entry name" value="PG_MUTASE"/>
    <property type="match status" value="1"/>
</dbReference>
<reference evidence="5 6" key="1">
    <citation type="journal article" date="2015" name="Stand. Genomic Sci.">
        <title>Genomic Encyclopedia of Bacterial and Archaeal Type Strains, Phase III: the genomes of soil and plant-associated and newly described type strains.</title>
        <authorList>
            <person name="Whitman W.B."/>
            <person name="Woyke T."/>
            <person name="Klenk H.P."/>
            <person name="Zhou Y."/>
            <person name="Lilburn T.G."/>
            <person name="Beck B.J."/>
            <person name="De Vos P."/>
            <person name="Vandamme P."/>
            <person name="Eisen J.A."/>
            <person name="Garrity G."/>
            <person name="Hugenholtz P."/>
            <person name="Kyrpides N.C."/>
        </authorList>
    </citation>
    <scope>NUCLEOTIDE SEQUENCE [LARGE SCALE GENOMIC DNA]</scope>
    <source>
        <strain evidence="5 6">CGMCC 1.2546</strain>
    </source>
</reference>